<reference evidence="1 2" key="1">
    <citation type="journal article" date="2018" name="BMC Genomics">
        <title>Comparative genome analyses reveal sequence features reflecting distinct modes of host-adaptation between dicot and monocot powdery mildew.</title>
        <authorList>
            <person name="Wu Y."/>
            <person name="Ma X."/>
            <person name="Pan Z."/>
            <person name="Kale S.D."/>
            <person name="Song Y."/>
            <person name="King H."/>
            <person name="Zhang Q."/>
            <person name="Presley C."/>
            <person name="Deng X."/>
            <person name="Wei C.I."/>
            <person name="Xiao S."/>
        </authorList>
    </citation>
    <scope>NUCLEOTIDE SEQUENCE [LARGE SCALE GENOMIC DNA]</scope>
    <source>
        <strain evidence="1">UMSG1</strain>
    </source>
</reference>
<accession>A0A420J0S8</accession>
<name>A0A420J0S8_9PEZI</name>
<dbReference type="EMBL" id="MCBS01019396">
    <property type="protein sequence ID" value="RKF80365.1"/>
    <property type="molecule type" value="Genomic_DNA"/>
</dbReference>
<organism evidence="1 2">
    <name type="scientific">Golovinomyces cichoracearum</name>
    <dbReference type="NCBI Taxonomy" id="62708"/>
    <lineage>
        <taxon>Eukaryota</taxon>
        <taxon>Fungi</taxon>
        <taxon>Dikarya</taxon>
        <taxon>Ascomycota</taxon>
        <taxon>Pezizomycotina</taxon>
        <taxon>Leotiomycetes</taxon>
        <taxon>Erysiphales</taxon>
        <taxon>Erysiphaceae</taxon>
        <taxon>Golovinomyces</taxon>
    </lineage>
</organism>
<comment type="caution">
    <text evidence="1">The sequence shown here is derived from an EMBL/GenBank/DDBJ whole genome shotgun (WGS) entry which is preliminary data.</text>
</comment>
<evidence type="ECO:0000313" key="1">
    <source>
        <dbReference type="EMBL" id="RKF80365.1"/>
    </source>
</evidence>
<dbReference type="AlphaFoldDB" id="A0A420J0S8"/>
<dbReference type="Proteomes" id="UP000285326">
    <property type="component" value="Unassembled WGS sequence"/>
</dbReference>
<gene>
    <name evidence="1" type="ORF">GcM1_193001</name>
</gene>
<evidence type="ECO:0000313" key="2">
    <source>
        <dbReference type="Proteomes" id="UP000285326"/>
    </source>
</evidence>
<protein>
    <submittedName>
        <fullName evidence="1">Uncharacterized protein</fullName>
    </submittedName>
</protein>
<sequence>MKRANDLRDGRVAKIGFIIFKEYAKDDGKTSTADVRAVDIDAALRYL</sequence>
<proteinExistence type="predicted"/>